<feature type="transmembrane region" description="Helical" evidence="8">
    <location>
        <begin position="574"/>
        <end position="595"/>
    </location>
</feature>
<dbReference type="AlphaFoldDB" id="A0AAI9EE23"/>
<evidence type="ECO:0000256" key="5">
    <source>
        <dbReference type="ARBA" id="ARBA00022989"/>
    </source>
</evidence>
<accession>A0AAI9EE23</accession>
<feature type="transmembrane region" description="Helical" evidence="8">
    <location>
        <begin position="90"/>
        <end position="111"/>
    </location>
</feature>
<comment type="similarity">
    <text evidence="2">Belongs to the major facilitator superfamily.</text>
</comment>
<feature type="transmembrane region" description="Helical" evidence="8">
    <location>
        <begin position="461"/>
        <end position="481"/>
    </location>
</feature>
<feature type="transmembrane region" description="Helical" evidence="8">
    <location>
        <begin position="369"/>
        <end position="386"/>
    </location>
</feature>
<feature type="transmembrane region" description="Helical" evidence="8">
    <location>
        <begin position="435"/>
        <end position="455"/>
    </location>
</feature>
<feature type="transmembrane region" description="Helical" evidence="8">
    <location>
        <begin position="327"/>
        <end position="349"/>
    </location>
</feature>
<evidence type="ECO:0000256" key="2">
    <source>
        <dbReference type="ARBA" id="ARBA00008335"/>
    </source>
</evidence>
<comment type="subcellular location">
    <subcellularLocation>
        <location evidence="1">Membrane</location>
        <topology evidence="1">Multi-pass membrane protein</topology>
    </subcellularLocation>
</comment>
<organism evidence="9 10">
    <name type="scientific">Lecanosticta acicola</name>
    <dbReference type="NCBI Taxonomy" id="111012"/>
    <lineage>
        <taxon>Eukaryota</taxon>
        <taxon>Fungi</taxon>
        <taxon>Dikarya</taxon>
        <taxon>Ascomycota</taxon>
        <taxon>Pezizomycotina</taxon>
        <taxon>Dothideomycetes</taxon>
        <taxon>Dothideomycetidae</taxon>
        <taxon>Mycosphaerellales</taxon>
        <taxon>Mycosphaerellaceae</taxon>
        <taxon>Lecanosticta</taxon>
    </lineage>
</organism>
<comment type="caution">
    <text evidence="9">The sequence shown here is derived from an EMBL/GenBank/DDBJ whole genome shotgun (WGS) entry which is preliminary data.</text>
</comment>
<feature type="transmembrane region" description="Helical" evidence="8">
    <location>
        <begin position="247"/>
        <end position="270"/>
    </location>
</feature>
<dbReference type="InterPro" id="IPR036259">
    <property type="entry name" value="MFS_trans_sf"/>
</dbReference>
<evidence type="ECO:0000256" key="7">
    <source>
        <dbReference type="SAM" id="MobiDB-lite"/>
    </source>
</evidence>
<gene>
    <name evidence="9" type="ORF">LECACI_7A008061</name>
</gene>
<dbReference type="PANTHER" id="PTHR23501:SF107">
    <property type="entry name" value="TRANSPORTER, PUTATIVE (AFU_ORTHOLOGUE AFUA_7G04730)-RELATED"/>
    <property type="match status" value="1"/>
</dbReference>
<keyword evidence="4 8" id="KW-0812">Transmembrane</keyword>
<evidence type="ECO:0000313" key="9">
    <source>
        <dbReference type="EMBL" id="CAK4032903.1"/>
    </source>
</evidence>
<dbReference type="Gene3D" id="1.20.1250.20">
    <property type="entry name" value="MFS general substrate transporter like domains"/>
    <property type="match status" value="2"/>
</dbReference>
<feature type="compositionally biased region" description="Basic and acidic residues" evidence="7">
    <location>
        <begin position="25"/>
        <end position="40"/>
    </location>
</feature>
<dbReference type="GO" id="GO:0022857">
    <property type="term" value="F:transmembrane transporter activity"/>
    <property type="evidence" value="ECO:0007669"/>
    <property type="project" value="InterPro"/>
</dbReference>
<evidence type="ECO:0000256" key="8">
    <source>
        <dbReference type="SAM" id="Phobius"/>
    </source>
</evidence>
<feature type="transmembrane region" description="Helical" evidence="8">
    <location>
        <begin position="155"/>
        <end position="173"/>
    </location>
</feature>
<dbReference type="PANTHER" id="PTHR23501">
    <property type="entry name" value="MAJOR FACILITATOR SUPERFAMILY"/>
    <property type="match status" value="1"/>
</dbReference>
<dbReference type="Proteomes" id="UP001296104">
    <property type="component" value="Unassembled WGS sequence"/>
</dbReference>
<keyword evidence="10" id="KW-1185">Reference proteome</keyword>
<evidence type="ECO:0000256" key="6">
    <source>
        <dbReference type="ARBA" id="ARBA00023136"/>
    </source>
</evidence>
<reference evidence="9" key="1">
    <citation type="submission" date="2023-11" db="EMBL/GenBank/DDBJ databases">
        <authorList>
            <person name="Alioto T."/>
            <person name="Alioto T."/>
            <person name="Gomez Garrido J."/>
        </authorList>
    </citation>
    <scope>NUCLEOTIDE SEQUENCE</scope>
</reference>
<keyword evidence="6 8" id="KW-0472">Membrane</keyword>
<evidence type="ECO:0000313" key="10">
    <source>
        <dbReference type="Proteomes" id="UP001296104"/>
    </source>
</evidence>
<dbReference type="InterPro" id="IPR011701">
    <property type="entry name" value="MFS"/>
</dbReference>
<feature type="transmembrane region" description="Helical" evidence="8">
    <location>
        <begin position="502"/>
        <end position="522"/>
    </location>
</feature>
<keyword evidence="5 8" id="KW-1133">Transmembrane helix</keyword>
<dbReference type="SUPFAM" id="SSF103473">
    <property type="entry name" value="MFS general substrate transporter"/>
    <property type="match status" value="2"/>
</dbReference>
<feature type="transmembrane region" description="Helical" evidence="8">
    <location>
        <begin position="212"/>
        <end position="235"/>
    </location>
</feature>
<feature type="transmembrane region" description="Helical" evidence="8">
    <location>
        <begin position="185"/>
        <end position="205"/>
    </location>
</feature>
<dbReference type="EMBL" id="CAVMBE010000073">
    <property type="protein sequence ID" value="CAK4032903.1"/>
    <property type="molecule type" value="Genomic_DNA"/>
</dbReference>
<evidence type="ECO:0000256" key="3">
    <source>
        <dbReference type="ARBA" id="ARBA00022448"/>
    </source>
</evidence>
<evidence type="ECO:0000256" key="1">
    <source>
        <dbReference type="ARBA" id="ARBA00004141"/>
    </source>
</evidence>
<keyword evidence="3" id="KW-0813">Transport</keyword>
<dbReference type="FunFam" id="1.20.1250.20:FF:000284">
    <property type="entry name" value="Siderophore iron transporter mirB"/>
    <property type="match status" value="1"/>
</dbReference>
<proteinExistence type="inferred from homology"/>
<feature type="transmembrane region" description="Helical" evidence="8">
    <location>
        <begin position="123"/>
        <end position="143"/>
    </location>
</feature>
<evidence type="ECO:0000256" key="4">
    <source>
        <dbReference type="ARBA" id="ARBA00022692"/>
    </source>
</evidence>
<sequence>MPSFNGLRSRKNHTIATGPDPLSNEDFKEADISHDAHSDSGHSSNDLNLYEKNEQELRRDPNNVTSHAQEGIQKAEAAALVWSKKAIWSIYAWIWVCYFLLAFQSAMQSYLTVYAYADFKTSPAISTALILSTIIGGILKVPIAKLINIWGRAEGFAVFVGIYVLGLILLAASSGPSTYAAGYTLYWIGYDAIYLILDIFIADTFGLRNRALAFAFSSTPFIITAFTGSLAANSILGPTGSGWRWGLGLFCIVNLFAFMLLVVAFKFYQIKAEKEGLYKRPSSGRSTWQSIVHYFHEFGVVGCFLLMAAFVLFLLPFSLESYGRAPYGSATFIAMVVIGFCLFFVFAAWEKWFAKVHFIKWELLRERTVVGACLLAAVLYYSFYNWDLNYYNFVLVVYDLDVTKAGYMTQIYNVGSTFWSVLFGVWLRYIRQFKYSALCFGLPLMILGSGLMIYFRGSDQAIGYVVMAQIFIAFAGGTLVISNEMAVMAAADREGVPLMLSYLYLFNSVGGSIGQSVATAIYGNTWSKAVASKLPAAQQNLVSTLYLGGYTVQQTYPPGSVVREAINYGWGRTQYYSCISSTALLVLGFPAILLWRNYRLDKKQNKGTML</sequence>
<protein>
    <submittedName>
        <fullName evidence="9">Siderochrome-iron transporter</fullName>
    </submittedName>
</protein>
<feature type="transmembrane region" description="Helical" evidence="8">
    <location>
        <begin position="406"/>
        <end position="428"/>
    </location>
</feature>
<dbReference type="GO" id="GO:0005886">
    <property type="term" value="C:plasma membrane"/>
    <property type="evidence" value="ECO:0007669"/>
    <property type="project" value="TreeGrafter"/>
</dbReference>
<dbReference type="Pfam" id="PF07690">
    <property type="entry name" value="MFS_1"/>
    <property type="match status" value="1"/>
</dbReference>
<feature type="transmembrane region" description="Helical" evidence="8">
    <location>
        <begin position="291"/>
        <end position="315"/>
    </location>
</feature>
<feature type="region of interest" description="Disordered" evidence="7">
    <location>
        <begin position="1"/>
        <end position="47"/>
    </location>
</feature>
<name>A0AAI9EE23_9PEZI</name>